<sequence length="98" mass="11250">MTGTIRLRRVCIRNECCGAGWRSPSCPAHARWWTDGRHLPKQMSTSFETYSFKNSTGRKGKRSCQKEVNIKVPITVVRLPNYLVLHIPTDSSVFSTFY</sequence>
<keyword evidence="2" id="KW-1185">Reference proteome</keyword>
<reference evidence="1 2" key="1">
    <citation type="journal article" date="2022" name="Nat. Ecol. Evol.">
        <title>A masculinizing supergene underlies an exaggerated male reproductive morph in a spider.</title>
        <authorList>
            <person name="Hendrickx F."/>
            <person name="De Corte Z."/>
            <person name="Sonet G."/>
            <person name="Van Belleghem S.M."/>
            <person name="Kostlbacher S."/>
            <person name="Vangestel C."/>
        </authorList>
    </citation>
    <scope>NUCLEOTIDE SEQUENCE [LARGE SCALE GENOMIC DNA]</scope>
    <source>
        <strain evidence="1">W744_W776</strain>
    </source>
</reference>
<name>A0AAV6UB02_9ARAC</name>
<comment type="caution">
    <text evidence="1">The sequence shown here is derived from an EMBL/GenBank/DDBJ whole genome shotgun (WGS) entry which is preliminary data.</text>
</comment>
<proteinExistence type="predicted"/>
<gene>
    <name evidence="1" type="ORF">JTE90_018750</name>
</gene>
<dbReference type="AlphaFoldDB" id="A0AAV6UB02"/>
<dbReference type="EMBL" id="JAFNEN010000511">
    <property type="protein sequence ID" value="KAG8181515.1"/>
    <property type="molecule type" value="Genomic_DNA"/>
</dbReference>
<evidence type="ECO:0000313" key="2">
    <source>
        <dbReference type="Proteomes" id="UP000827092"/>
    </source>
</evidence>
<accession>A0AAV6UB02</accession>
<evidence type="ECO:0000313" key="1">
    <source>
        <dbReference type="EMBL" id="KAG8181515.1"/>
    </source>
</evidence>
<dbReference type="Proteomes" id="UP000827092">
    <property type="component" value="Unassembled WGS sequence"/>
</dbReference>
<organism evidence="1 2">
    <name type="scientific">Oedothorax gibbosus</name>
    <dbReference type="NCBI Taxonomy" id="931172"/>
    <lineage>
        <taxon>Eukaryota</taxon>
        <taxon>Metazoa</taxon>
        <taxon>Ecdysozoa</taxon>
        <taxon>Arthropoda</taxon>
        <taxon>Chelicerata</taxon>
        <taxon>Arachnida</taxon>
        <taxon>Araneae</taxon>
        <taxon>Araneomorphae</taxon>
        <taxon>Entelegynae</taxon>
        <taxon>Araneoidea</taxon>
        <taxon>Linyphiidae</taxon>
        <taxon>Erigoninae</taxon>
        <taxon>Oedothorax</taxon>
    </lineage>
</organism>
<protein>
    <submittedName>
        <fullName evidence="1">Uncharacterized protein</fullName>
    </submittedName>
</protein>